<comment type="caution">
    <text evidence="2">The sequence shown here is derived from an EMBL/GenBank/DDBJ whole genome shotgun (WGS) entry which is preliminary data.</text>
</comment>
<protein>
    <submittedName>
        <fullName evidence="2">Uncharacterized protein</fullName>
    </submittedName>
</protein>
<dbReference type="EMBL" id="VSRR010000096">
    <property type="protein sequence ID" value="MPC09996.1"/>
    <property type="molecule type" value="Genomic_DNA"/>
</dbReference>
<sequence>MVDGPYLSLRLRSPLIRGSPDKAGKHPAGGFPTEGVLHTAPRTHSHGGGSPYRGAGLAGALVGETRLAGVGTGSGGGEGGGLCEVESLVGEMCVGPEEGGRCLVGGRGEAGVVAVRGQSDGDEVEELEEADDGQFQCGDGDVEVADCGDGVMKLEMTEDGVVVGDVCGEVGDLDVAMEEVGGVLGAGGEVEASAGVEAHLGVGHDGTGVHQAGAVVQRVAWACPAGILDQCLLGVEAQ</sequence>
<feature type="region of interest" description="Disordered" evidence="1">
    <location>
        <begin position="16"/>
        <end position="35"/>
    </location>
</feature>
<evidence type="ECO:0000256" key="1">
    <source>
        <dbReference type="SAM" id="MobiDB-lite"/>
    </source>
</evidence>
<dbReference type="AlphaFoldDB" id="A0A5B7CNQ8"/>
<organism evidence="2 3">
    <name type="scientific">Portunus trituberculatus</name>
    <name type="common">Swimming crab</name>
    <name type="synonym">Neptunus trituberculatus</name>
    <dbReference type="NCBI Taxonomy" id="210409"/>
    <lineage>
        <taxon>Eukaryota</taxon>
        <taxon>Metazoa</taxon>
        <taxon>Ecdysozoa</taxon>
        <taxon>Arthropoda</taxon>
        <taxon>Crustacea</taxon>
        <taxon>Multicrustacea</taxon>
        <taxon>Malacostraca</taxon>
        <taxon>Eumalacostraca</taxon>
        <taxon>Eucarida</taxon>
        <taxon>Decapoda</taxon>
        <taxon>Pleocyemata</taxon>
        <taxon>Brachyura</taxon>
        <taxon>Eubrachyura</taxon>
        <taxon>Portunoidea</taxon>
        <taxon>Portunidae</taxon>
        <taxon>Portuninae</taxon>
        <taxon>Portunus</taxon>
    </lineage>
</organism>
<evidence type="ECO:0000313" key="3">
    <source>
        <dbReference type="Proteomes" id="UP000324222"/>
    </source>
</evidence>
<name>A0A5B7CNQ8_PORTR</name>
<evidence type="ECO:0000313" key="2">
    <source>
        <dbReference type="EMBL" id="MPC09996.1"/>
    </source>
</evidence>
<dbReference type="Proteomes" id="UP000324222">
    <property type="component" value="Unassembled WGS sequence"/>
</dbReference>
<proteinExistence type="predicted"/>
<gene>
    <name evidence="2" type="ORF">E2C01_002620</name>
</gene>
<keyword evidence="3" id="KW-1185">Reference proteome</keyword>
<accession>A0A5B7CNQ8</accession>
<reference evidence="2 3" key="1">
    <citation type="submission" date="2019-05" db="EMBL/GenBank/DDBJ databases">
        <title>Another draft genome of Portunus trituberculatus and its Hox gene families provides insights of decapod evolution.</title>
        <authorList>
            <person name="Jeong J.-H."/>
            <person name="Song I."/>
            <person name="Kim S."/>
            <person name="Choi T."/>
            <person name="Kim D."/>
            <person name="Ryu S."/>
            <person name="Kim W."/>
        </authorList>
    </citation>
    <scope>NUCLEOTIDE SEQUENCE [LARGE SCALE GENOMIC DNA]</scope>
    <source>
        <tissue evidence="2">Muscle</tissue>
    </source>
</reference>